<gene>
    <name evidence="1" type="ORF">S01H4_55288</name>
</gene>
<evidence type="ECO:0000313" key="1">
    <source>
        <dbReference type="EMBL" id="GAH17926.1"/>
    </source>
</evidence>
<dbReference type="EMBL" id="BART01031893">
    <property type="protein sequence ID" value="GAH17926.1"/>
    <property type="molecule type" value="Genomic_DNA"/>
</dbReference>
<proteinExistence type="predicted"/>
<protein>
    <submittedName>
        <fullName evidence="1">Uncharacterized protein</fullName>
    </submittedName>
</protein>
<accession>X1DAX5</accession>
<comment type="caution">
    <text evidence="1">The sequence shown here is derived from an EMBL/GenBank/DDBJ whole genome shotgun (WGS) entry which is preliminary data.</text>
</comment>
<dbReference type="AlphaFoldDB" id="X1DAX5"/>
<feature type="non-terminal residue" evidence="1">
    <location>
        <position position="1"/>
    </location>
</feature>
<reference evidence="1" key="1">
    <citation type="journal article" date="2014" name="Front. Microbiol.">
        <title>High frequency of phylogenetically diverse reductive dehalogenase-homologous genes in deep subseafloor sedimentary metagenomes.</title>
        <authorList>
            <person name="Kawai M."/>
            <person name="Futagami T."/>
            <person name="Toyoda A."/>
            <person name="Takaki Y."/>
            <person name="Nishi S."/>
            <person name="Hori S."/>
            <person name="Arai W."/>
            <person name="Tsubouchi T."/>
            <person name="Morono Y."/>
            <person name="Uchiyama I."/>
            <person name="Ito T."/>
            <person name="Fujiyama A."/>
            <person name="Inagaki F."/>
            <person name="Takami H."/>
        </authorList>
    </citation>
    <scope>NUCLEOTIDE SEQUENCE</scope>
    <source>
        <strain evidence="1">Expedition CK06-06</strain>
    </source>
</reference>
<organism evidence="1">
    <name type="scientific">marine sediment metagenome</name>
    <dbReference type="NCBI Taxonomy" id="412755"/>
    <lineage>
        <taxon>unclassified sequences</taxon>
        <taxon>metagenomes</taxon>
        <taxon>ecological metagenomes</taxon>
    </lineage>
</organism>
<sequence>DWGKIFQKVAGQVMEVLISEGPSKIPVIFISTR</sequence>
<name>X1DAX5_9ZZZZ</name>